<reference evidence="4" key="2">
    <citation type="submission" date="2025-09" db="UniProtKB">
        <authorList>
            <consortium name="Ensembl"/>
        </authorList>
    </citation>
    <scope>IDENTIFICATION</scope>
</reference>
<feature type="domain" description="Solute carrier family 3 member 2 N-terminal" evidence="3">
    <location>
        <begin position="61"/>
        <end position="120"/>
    </location>
</feature>
<name>A0A8C4ZWP3_GADMO</name>
<dbReference type="PANTHER" id="PTHR46673">
    <property type="entry name" value="4F2 CELL-SURFACE ANTIGEN HEAVY CHAIN"/>
    <property type="match status" value="1"/>
</dbReference>
<dbReference type="InterPro" id="IPR042280">
    <property type="entry name" value="SLC3A2"/>
</dbReference>
<accession>A0A8C4ZWP3</accession>
<organism evidence="4 5">
    <name type="scientific">Gadus morhua</name>
    <name type="common">Atlantic cod</name>
    <dbReference type="NCBI Taxonomy" id="8049"/>
    <lineage>
        <taxon>Eukaryota</taxon>
        <taxon>Metazoa</taxon>
        <taxon>Chordata</taxon>
        <taxon>Craniata</taxon>
        <taxon>Vertebrata</taxon>
        <taxon>Euteleostomi</taxon>
        <taxon>Actinopterygii</taxon>
        <taxon>Neopterygii</taxon>
        <taxon>Teleostei</taxon>
        <taxon>Neoteleostei</taxon>
        <taxon>Acanthomorphata</taxon>
        <taxon>Zeiogadaria</taxon>
        <taxon>Gadariae</taxon>
        <taxon>Gadiformes</taxon>
        <taxon>Gadoidei</taxon>
        <taxon>Gadidae</taxon>
        <taxon>Gadus</taxon>
    </lineage>
</organism>
<dbReference type="GO" id="GO:0015180">
    <property type="term" value="F:L-alanine transmembrane transporter activity"/>
    <property type="evidence" value="ECO:0007669"/>
    <property type="project" value="TreeGrafter"/>
</dbReference>
<keyword evidence="2" id="KW-0812">Transmembrane</keyword>
<dbReference type="GO" id="GO:1904273">
    <property type="term" value="P:L-alanine import across plasma membrane"/>
    <property type="evidence" value="ECO:0007669"/>
    <property type="project" value="TreeGrafter"/>
</dbReference>
<dbReference type="Proteomes" id="UP000694546">
    <property type="component" value="Chromosome 16"/>
</dbReference>
<keyword evidence="2" id="KW-1133">Transmembrane helix</keyword>
<keyword evidence="5" id="KW-1185">Reference proteome</keyword>
<evidence type="ECO:0000259" key="3">
    <source>
        <dbReference type="Pfam" id="PF16028"/>
    </source>
</evidence>
<feature type="transmembrane region" description="Helical" evidence="2">
    <location>
        <begin position="82"/>
        <end position="102"/>
    </location>
</feature>
<protein>
    <submittedName>
        <fullName evidence="4">Si:dkey-202g17.3</fullName>
    </submittedName>
</protein>
<dbReference type="SUPFAM" id="SSF51445">
    <property type="entry name" value="(Trans)glycosidases"/>
    <property type="match status" value="1"/>
</dbReference>
<dbReference type="PANTHER" id="PTHR46673:SF2">
    <property type="entry name" value="4F2 CELL-SURFACE ANTIGEN HEAVY CHAIN-LIKE"/>
    <property type="match status" value="1"/>
</dbReference>
<dbReference type="GO" id="GO:0015173">
    <property type="term" value="F:aromatic amino acid transmembrane transporter activity"/>
    <property type="evidence" value="ECO:0007669"/>
    <property type="project" value="TreeGrafter"/>
</dbReference>
<dbReference type="GO" id="GO:1903801">
    <property type="term" value="P:L-leucine import across plasma membrane"/>
    <property type="evidence" value="ECO:0007669"/>
    <property type="project" value="TreeGrafter"/>
</dbReference>
<dbReference type="Gene3D" id="3.20.20.80">
    <property type="entry name" value="Glycosidases"/>
    <property type="match status" value="2"/>
</dbReference>
<dbReference type="InterPro" id="IPR017853">
    <property type="entry name" value="GH"/>
</dbReference>
<dbReference type="Pfam" id="PF16028">
    <property type="entry name" value="SLC3A2_N"/>
    <property type="match status" value="1"/>
</dbReference>
<dbReference type="GO" id="GO:0016323">
    <property type="term" value="C:basolateral plasma membrane"/>
    <property type="evidence" value="ECO:0007669"/>
    <property type="project" value="TreeGrafter"/>
</dbReference>
<feature type="region of interest" description="Disordered" evidence="1">
    <location>
        <begin position="325"/>
        <end position="351"/>
    </location>
</feature>
<reference evidence="4" key="1">
    <citation type="submission" date="2025-08" db="UniProtKB">
        <authorList>
            <consortium name="Ensembl"/>
        </authorList>
    </citation>
    <scope>IDENTIFICATION</scope>
</reference>
<proteinExistence type="predicted"/>
<evidence type="ECO:0000313" key="4">
    <source>
        <dbReference type="Ensembl" id="ENSGMOP00000020584.2"/>
    </source>
</evidence>
<feature type="region of interest" description="Disordered" evidence="1">
    <location>
        <begin position="1"/>
        <end position="21"/>
    </location>
</feature>
<dbReference type="InterPro" id="IPR031984">
    <property type="entry name" value="SLC3A2_N"/>
</dbReference>
<gene>
    <name evidence="4" type="primary">LOC115561298</name>
</gene>
<evidence type="ECO:0000256" key="1">
    <source>
        <dbReference type="SAM" id="MobiDB-lite"/>
    </source>
</evidence>
<dbReference type="GO" id="GO:0016324">
    <property type="term" value="C:apical plasma membrane"/>
    <property type="evidence" value="ECO:0007669"/>
    <property type="project" value="TreeGrafter"/>
</dbReference>
<feature type="compositionally biased region" description="Basic and acidic residues" evidence="1">
    <location>
        <begin position="1"/>
        <end position="14"/>
    </location>
</feature>
<sequence>MDEPRRESLEDSASRRMRLNAGEPAAYGSIVAAADPESPPRGDVEAAPLLSPAPRAVLRPLSKEELEEAAGGPRWTRIRSRLVLLFWLTWLAMLGTAIFIVVKSPRPVAPPLRWWQKSLFYRLQPALFMDSQPGSLRGIEAVCAQLAYIRSLGVGAVVLEGLFLTGASPDGPVLNDSLVTGPQVDHLLKESSKAGLRVVLDLCELNFTASTEVSEVNDTSVSLERLSTVQHALKSWLEKGVAGFAICDTDPAYSERTLTEWRRVIRELNETCADRIVLEVAESMEACLREGAGAVWPSWTMGGRTSSEFQKLLLVLMMTLPGSPALQPGDELSSTRNVTLPEDQDVPSSNTDRERRLALALYTSLSLSKAREEALVSGSFTMLSFNSSSSTLAPPILGFLRSWGCVQILVVLNVGPDPQSLDPHWAGGLPSAGVFMVGTGLDRMGSVALSALSLRPQEAVVIKLIEARSFSK</sequence>
<dbReference type="GeneTree" id="ENSGT00940000167255"/>
<dbReference type="Ensembl" id="ENSGMOT00000021086.2">
    <property type="protein sequence ID" value="ENSGMOP00000020584.2"/>
    <property type="gene ID" value="ENSGMOG00000019139.2"/>
</dbReference>
<evidence type="ECO:0000313" key="5">
    <source>
        <dbReference type="Proteomes" id="UP000694546"/>
    </source>
</evidence>
<keyword evidence="2" id="KW-0472">Membrane</keyword>
<evidence type="ECO:0000256" key="2">
    <source>
        <dbReference type="SAM" id="Phobius"/>
    </source>
</evidence>
<dbReference type="AlphaFoldDB" id="A0A8C4ZWP3"/>
<dbReference type="GO" id="GO:0015823">
    <property type="term" value="P:phenylalanine transport"/>
    <property type="evidence" value="ECO:0007669"/>
    <property type="project" value="TreeGrafter"/>
</dbReference>
<dbReference type="GO" id="GO:0015190">
    <property type="term" value="F:L-leucine transmembrane transporter activity"/>
    <property type="evidence" value="ECO:0007669"/>
    <property type="project" value="TreeGrafter"/>
</dbReference>